<evidence type="ECO:0000313" key="2">
    <source>
        <dbReference type="Proteomes" id="UP001165960"/>
    </source>
</evidence>
<reference evidence="1" key="1">
    <citation type="submission" date="2022-04" db="EMBL/GenBank/DDBJ databases">
        <title>Genome of the entomopathogenic fungus Entomophthora muscae.</title>
        <authorList>
            <person name="Elya C."/>
            <person name="Lovett B.R."/>
            <person name="Lee E."/>
            <person name="Macias A.M."/>
            <person name="Hajek A.E."/>
            <person name="De Bivort B.L."/>
            <person name="Kasson M.T."/>
            <person name="De Fine Licht H.H."/>
            <person name="Stajich J.E."/>
        </authorList>
    </citation>
    <scope>NUCLEOTIDE SEQUENCE</scope>
    <source>
        <strain evidence="1">Berkeley</strain>
    </source>
</reference>
<sequence length="121" mass="13715">MRELEAQLAKVRSKLQEGRCCCNHEQFSAPRIHHDEYAESTTLRQLLALSMKTTPSCLPWEEKAYHPCLWSLPPQKKLLALTAWSLLLGHLGRTSLHVPNKTPLLLQDVSTQIIAHPDSNP</sequence>
<comment type="caution">
    <text evidence="1">The sequence shown here is derived from an EMBL/GenBank/DDBJ whole genome shotgun (WGS) entry which is preliminary data.</text>
</comment>
<dbReference type="EMBL" id="QTSX02003643">
    <property type="protein sequence ID" value="KAJ9069270.1"/>
    <property type="molecule type" value="Genomic_DNA"/>
</dbReference>
<accession>A0ACC2T462</accession>
<name>A0ACC2T462_9FUNG</name>
<dbReference type="Proteomes" id="UP001165960">
    <property type="component" value="Unassembled WGS sequence"/>
</dbReference>
<evidence type="ECO:0000313" key="1">
    <source>
        <dbReference type="EMBL" id="KAJ9069270.1"/>
    </source>
</evidence>
<gene>
    <name evidence="1" type="ORF">DSO57_1020082</name>
</gene>
<protein>
    <submittedName>
        <fullName evidence="1">Uncharacterized protein</fullName>
    </submittedName>
</protein>
<organism evidence="1 2">
    <name type="scientific">Entomophthora muscae</name>
    <dbReference type="NCBI Taxonomy" id="34485"/>
    <lineage>
        <taxon>Eukaryota</taxon>
        <taxon>Fungi</taxon>
        <taxon>Fungi incertae sedis</taxon>
        <taxon>Zoopagomycota</taxon>
        <taxon>Entomophthoromycotina</taxon>
        <taxon>Entomophthoromycetes</taxon>
        <taxon>Entomophthorales</taxon>
        <taxon>Entomophthoraceae</taxon>
        <taxon>Entomophthora</taxon>
    </lineage>
</organism>
<keyword evidence="2" id="KW-1185">Reference proteome</keyword>
<proteinExistence type="predicted"/>